<reference evidence="2" key="1">
    <citation type="submission" date="2023-04" db="EMBL/GenBank/DDBJ databases">
        <title>Genome Encyclopedia of Bacteria and Archaea VI: Functional Genomics of Type Strains.</title>
        <authorList>
            <person name="Whitman W."/>
        </authorList>
    </citation>
    <scope>NUCLEOTIDE SEQUENCE</scope>
    <source>
        <strain evidence="2">Enz.4-51</strain>
    </source>
</reference>
<dbReference type="CDD" id="cd00761">
    <property type="entry name" value="Glyco_tranf_GTA_type"/>
    <property type="match status" value="1"/>
</dbReference>
<keyword evidence="3" id="KW-1185">Reference proteome</keyword>
<dbReference type="InterPro" id="IPR001173">
    <property type="entry name" value="Glyco_trans_2-like"/>
</dbReference>
<dbReference type="PANTHER" id="PTHR22916:SF3">
    <property type="entry name" value="UDP-GLCNAC:BETAGAL BETA-1,3-N-ACETYLGLUCOSAMINYLTRANSFERASE-LIKE PROTEIN 1"/>
    <property type="match status" value="1"/>
</dbReference>
<name>A0AA43M9Z3_9BURK</name>
<dbReference type="EMBL" id="JARXYA010000019">
    <property type="protein sequence ID" value="MDH6504891.1"/>
    <property type="molecule type" value="Genomic_DNA"/>
</dbReference>
<sequence>MSQVSVIICAFNAAKTLEETLNSVANQTLAATEIILVNDGSTDTTVEVAKKFPQVTVVNQIHKGVGTAINNGLSRATSEFIAFIDSDDLWTPNCLELQMTTLKANPQASGSVGWLEEFICPSLTADQASRFKIRESQIAWVNGATLIRRSLYEKIGKLNTELTIGEWIDWISRAKNSKHQFVTHESIILKRRLHPSSLSIQRKKNPRDGMLDVVRLALERKKATK</sequence>
<organism evidence="2 3">
    <name type="scientific">Polynucleobacter sphagniphilus</name>
    <dbReference type="NCBI Taxonomy" id="1743169"/>
    <lineage>
        <taxon>Bacteria</taxon>
        <taxon>Pseudomonadati</taxon>
        <taxon>Pseudomonadota</taxon>
        <taxon>Betaproteobacteria</taxon>
        <taxon>Burkholderiales</taxon>
        <taxon>Burkholderiaceae</taxon>
        <taxon>Polynucleobacter</taxon>
    </lineage>
</organism>
<feature type="domain" description="Glycosyltransferase 2-like" evidence="1">
    <location>
        <begin position="5"/>
        <end position="107"/>
    </location>
</feature>
<evidence type="ECO:0000259" key="1">
    <source>
        <dbReference type="Pfam" id="PF00535"/>
    </source>
</evidence>
<dbReference type="GO" id="GO:0016758">
    <property type="term" value="F:hexosyltransferase activity"/>
    <property type="evidence" value="ECO:0007669"/>
    <property type="project" value="UniProtKB-ARBA"/>
</dbReference>
<gene>
    <name evidence="2" type="ORF">M2127_002220</name>
</gene>
<dbReference type="Gene3D" id="3.90.550.10">
    <property type="entry name" value="Spore Coat Polysaccharide Biosynthesis Protein SpsA, Chain A"/>
    <property type="match status" value="1"/>
</dbReference>
<accession>A0AA43M9Z3</accession>
<protein>
    <submittedName>
        <fullName evidence="2">Glycosyltransferase involved in cell wall biosynthesis</fullName>
    </submittedName>
</protein>
<dbReference type="Pfam" id="PF00535">
    <property type="entry name" value="Glycos_transf_2"/>
    <property type="match status" value="1"/>
</dbReference>
<dbReference type="InterPro" id="IPR029044">
    <property type="entry name" value="Nucleotide-diphossugar_trans"/>
</dbReference>
<dbReference type="Proteomes" id="UP001161160">
    <property type="component" value="Unassembled WGS sequence"/>
</dbReference>
<proteinExistence type="predicted"/>
<evidence type="ECO:0000313" key="3">
    <source>
        <dbReference type="Proteomes" id="UP001161160"/>
    </source>
</evidence>
<dbReference type="PANTHER" id="PTHR22916">
    <property type="entry name" value="GLYCOSYLTRANSFERASE"/>
    <property type="match status" value="1"/>
</dbReference>
<dbReference type="RefSeq" id="WP_280757090.1">
    <property type="nucleotide sequence ID" value="NZ_JARXXW010000020.1"/>
</dbReference>
<dbReference type="SUPFAM" id="SSF53448">
    <property type="entry name" value="Nucleotide-diphospho-sugar transferases"/>
    <property type="match status" value="1"/>
</dbReference>
<comment type="caution">
    <text evidence="2">The sequence shown here is derived from an EMBL/GenBank/DDBJ whole genome shotgun (WGS) entry which is preliminary data.</text>
</comment>
<dbReference type="AlphaFoldDB" id="A0AA43M9Z3"/>
<evidence type="ECO:0000313" key="2">
    <source>
        <dbReference type="EMBL" id="MDH6504891.1"/>
    </source>
</evidence>